<name>A0A561D649_9BACI</name>
<dbReference type="PANTHER" id="PTHR43649">
    <property type="entry name" value="ARABINOSE-BINDING PROTEIN-RELATED"/>
    <property type="match status" value="1"/>
</dbReference>
<keyword evidence="2" id="KW-0813">Transport</keyword>
<reference evidence="2 3" key="1">
    <citation type="submission" date="2019-06" db="EMBL/GenBank/DDBJ databases">
        <title>Sorghum-associated microbial communities from plants grown in Nebraska, USA.</title>
        <authorList>
            <person name="Schachtman D."/>
        </authorList>
    </citation>
    <scope>NUCLEOTIDE SEQUENCE [LARGE SCALE GENOMIC DNA]</scope>
    <source>
        <strain evidence="2 3">2482</strain>
    </source>
</reference>
<feature type="chain" id="PRO_5021994416" evidence="1">
    <location>
        <begin position="25"/>
        <end position="452"/>
    </location>
</feature>
<protein>
    <submittedName>
        <fullName evidence="2">Multiple sugar transport system substrate-binding protein</fullName>
    </submittedName>
</protein>
<accession>A0A561D649</accession>
<dbReference type="CDD" id="cd13585">
    <property type="entry name" value="PBP2_TMBP_like"/>
    <property type="match status" value="1"/>
</dbReference>
<dbReference type="Pfam" id="PF01547">
    <property type="entry name" value="SBP_bac_1"/>
    <property type="match status" value="1"/>
</dbReference>
<dbReference type="RefSeq" id="WP_261380682.1">
    <property type="nucleotide sequence ID" value="NZ_VIVN01000008.1"/>
</dbReference>
<comment type="caution">
    <text evidence="2">The sequence shown here is derived from an EMBL/GenBank/DDBJ whole genome shotgun (WGS) entry which is preliminary data.</text>
</comment>
<dbReference type="PROSITE" id="PS51257">
    <property type="entry name" value="PROKAR_LIPOPROTEIN"/>
    <property type="match status" value="1"/>
</dbReference>
<dbReference type="Proteomes" id="UP000319671">
    <property type="component" value="Unassembled WGS sequence"/>
</dbReference>
<proteinExistence type="predicted"/>
<dbReference type="InterPro" id="IPR050490">
    <property type="entry name" value="Bact_solute-bd_prot1"/>
</dbReference>
<dbReference type="EMBL" id="VIVN01000008">
    <property type="protein sequence ID" value="TWD98814.1"/>
    <property type="molecule type" value="Genomic_DNA"/>
</dbReference>
<evidence type="ECO:0000256" key="1">
    <source>
        <dbReference type="SAM" id="SignalP"/>
    </source>
</evidence>
<keyword evidence="2" id="KW-0762">Sugar transport</keyword>
<feature type="signal peptide" evidence="1">
    <location>
        <begin position="1"/>
        <end position="24"/>
    </location>
</feature>
<dbReference type="SUPFAM" id="SSF53850">
    <property type="entry name" value="Periplasmic binding protein-like II"/>
    <property type="match status" value="1"/>
</dbReference>
<dbReference type="AlphaFoldDB" id="A0A561D649"/>
<gene>
    <name evidence="2" type="ORF">FB550_10868</name>
</gene>
<evidence type="ECO:0000313" key="3">
    <source>
        <dbReference type="Proteomes" id="UP000319671"/>
    </source>
</evidence>
<dbReference type="InterPro" id="IPR006059">
    <property type="entry name" value="SBP"/>
</dbReference>
<dbReference type="PANTHER" id="PTHR43649:SF30">
    <property type="entry name" value="ABC TRANSPORTER SUBSTRATE-BINDING PROTEIN"/>
    <property type="match status" value="1"/>
</dbReference>
<keyword evidence="3" id="KW-1185">Reference proteome</keyword>
<keyword evidence="1" id="KW-0732">Signal</keyword>
<organism evidence="2 3">
    <name type="scientific">Neobacillus bataviensis</name>
    <dbReference type="NCBI Taxonomy" id="220685"/>
    <lineage>
        <taxon>Bacteria</taxon>
        <taxon>Bacillati</taxon>
        <taxon>Bacillota</taxon>
        <taxon>Bacilli</taxon>
        <taxon>Bacillales</taxon>
        <taxon>Bacillaceae</taxon>
        <taxon>Neobacillus</taxon>
    </lineage>
</organism>
<sequence>MFKASKKISVLLLLAILVVGSILAGCGNQSSGGKDGGKTELTFMFRGQPKELEAYKSTVKKYEESHPNVKVTVVSVAPDQYDTKLKAAIAGHKIPDVFFYNPAQVKAYVNSGILLDITKYVEGSKDVKLSDMWEKGINKYRFDGKELGQGAIYGLPKDISGFALGYNKTMFEKAGIPLPDKDKPYTLDQFIDVAKQLTKDTNGDGKVDQYGTGFNVQWSLQPIVWSNGADFIDKTHTKVTINDPKFIEALQWFADQQNKYKVTPSISEAQTLDTYQRWMKGQLAFFPVGPWDMATYATLPFEYDLIPWPVGSTGKTAAWIGSLGIGVGATTKNAKAAAELATYLSADQEGQQALVDAQIQLPNSVKVADEWAANTSIKPANKQEFLDIINDYGRSFPGEFTYTSEWYDEFFKNIQPVLDGKKTAAQYVKEEQPKMQKLLDAAIQQEKQSAKK</sequence>
<evidence type="ECO:0000313" key="2">
    <source>
        <dbReference type="EMBL" id="TWD98814.1"/>
    </source>
</evidence>
<dbReference type="Gene3D" id="3.40.190.10">
    <property type="entry name" value="Periplasmic binding protein-like II"/>
    <property type="match status" value="1"/>
</dbReference>